<protein>
    <submittedName>
        <fullName evidence="1">38497_t:CDS:1</fullName>
    </submittedName>
</protein>
<comment type="caution">
    <text evidence="1">The sequence shown here is derived from an EMBL/GenBank/DDBJ whole genome shotgun (WGS) entry which is preliminary data.</text>
</comment>
<proteinExistence type="predicted"/>
<evidence type="ECO:0000313" key="1">
    <source>
        <dbReference type="EMBL" id="CAG8828740.1"/>
    </source>
</evidence>
<feature type="non-terminal residue" evidence="1">
    <location>
        <position position="1"/>
    </location>
</feature>
<name>A0ABN7WFK0_GIGMA</name>
<accession>A0ABN7WFK0</accession>
<dbReference type="EMBL" id="CAJVQB010040717">
    <property type="protein sequence ID" value="CAG8828740.1"/>
    <property type="molecule type" value="Genomic_DNA"/>
</dbReference>
<reference evidence="1 2" key="1">
    <citation type="submission" date="2021-06" db="EMBL/GenBank/DDBJ databases">
        <authorList>
            <person name="Kallberg Y."/>
            <person name="Tangrot J."/>
            <person name="Rosling A."/>
        </authorList>
    </citation>
    <scope>NUCLEOTIDE SEQUENCE [LARGE SCALE GENOMIC DNA]</scope>
    <source>
        <strain evidence="1 2">120-4 pot B 10/14</strain>
    </source>
</reference>
<sequence length="58" mass="7012">NKVKHKVFEHYQKLVKQNYVYKTNNSKLEIVKVKTTKKSHTESQPILRLDIEKKILKF</sequence>
<keyword evidence="2" id="KW-1185">Reference proteome</keyword>
<organism evidence="1 2">
    <name type="scientific">Gigaspora margarita</name>
    <dbReference type="NCBI Taxonomy" id="4874"/>
    <lineage>
        <taxon>Eukaryota</taxon>
        <taxon>Fungi</taxon>
        <taxon>Fungi incertae sedis</taxon>
        <taxon>Mucoromycota</taxon>
        <taxon>Glomeromycotina</taxon>
        <taxon>Glomeromycetes</taxon>
        <taxon>Diversisporales</taxon>
        <taxon>Gigasporaceae</taxon>
        <taxon>Gigaspora</taxon>
    </lineage>
</organism>
<dbReference type="Proteomes" id="UP000789901">
    <property type="component" value="Unassembled WGS sequence"/>
</dbReference>
<gene>
    <name evidence="1" type="ORF">GMARGA_LOCUS29794</name>
</gene>
<evidence type="ECO:0000313" key="2">
    <source>
        <dbReference type="Proteomes" id="UP000789901"/>
    </source>
</evidence>